<sequence length="128" mass="14215">MEIRIISKDGKSKGIAYFEFKTEADAKKTFEEKQGTEIDGWSISLYYTGEKGLSEDTTEETLKESFEGSVHAIVTDWETASSKGFGFVDFNSEEDAKAAKEAMEDDEIDGNKITLDWAKTKGEGGFRG</sequence>
<dbReference type="EMBL" id="KB320830">
    <property type="protein sequence ID" value="ELW62306.1"/>
    <property type="molecule type" value="Genomic_DNA"/>
</dbReference>
<reference evidence="6" key="1">
    <citation type="submission" date="2012-07" db="EMBL/GenBank/DDBJ databases">
        <title>Genome of the Chinese tree shrew, a rising model animal genetically related to primates.</title>
        <authorList>
            <person name="Zhang G."/>
            <person name="Fan Y."/>
            <person name="Yao Y."/>
            <person name="Huang Z."/>
        </authorList>
    </citation>
    <scope>NUCLEOTIDE SEQUENCE [LARGE SCALE GENOMIC DNA]</scope>
</reference>
<dbReference type="GO" id="GO:0008380">
    <property type="term" value="P:RNA splicing"/>
    <property type="evidence" value="ECO:0007669"/>
    <property type="project" value="UniProtKB-KW"/>
</dbReference>
<keyword evidence="2" id="KW-0507">mRNA processing</keyword>
<dbReference type="InParanoid" id="L9KHU7"/>
<keyword evidence="6" id="KW-1185">Reference proteome</keyword>
<dbReference type="SUPFAM" id="SSF54928">
    <property type="entry name" value="RNA-binding domain, RBD"/>
    <property type="match status" value="2"/>
</dbReference>
<evidence type="ECO:0000313" key="6">
    <source>
        <dbReference type="Proteomes" id="UP000011518"/>
    </source>
</evidence>
<evidence type="ECO:0000256" key="2">
    <source>
        <dbReference type="ARBA" id="ARBA00023187"/>
    </source>
</evidence>
<dbReference type="STRING" id="246437.L9KHU7"/>
<dbReference type="PROSITE" id="PS50102">
    <property type="entry name" value="RRM"/>
    <property type="match status" value="2"/>
</dbReference>
<dbReference type="GO" id="GO:0005634">
    <property type="term" value="C:nucleus"/>
    <property type="evidence" value="ECO:0007669"/>
    <property type="project" value="TreeGrafter"/>
</dbReference>
<dbReference type="Proteomes" id="UP000011518">
    <property type="component" value="Unassembled WGS sequence"/>
</dbReference>
<dbReference type="InterPro" id="IPR000504">
    <property type="entry name" value="RRM_dom"/>
</dbReference>
<dbReference type="PANTHER" id="PTHR48024:SF56">
    <property type="entry name" value="HETEROGENEOUS NUCLEAR RIBONUCLEOPROTEIN A0"/>
    <property type="match status" value="1"/>
</dbReference>
<feature type="domain" description="RRM" evidence="4">
    <location>
        <begin position="52"/>
        <end position="120"/>
    </location>
</feature>
<reference evidence="6" key="2">
    <citation type="journal article" date="2013" name="Nat. Commun.">
        <title>Genome of the Chinese tree shrew.</title>
        <authorList>
            <person name="Fan Y."/>
            <person name="Huang Z.Y."/>
            <person name="Cao C.C."/>
            <person name="Chen C.S."/>
            <person name="Chen Y.X."/>
            <person name="Fan D.D."/>
            <person name="He J."/>
            <person name="Hou H.L."/>
            <person name="Hu L."/>
            <person name="Hu X.T."/>
            <person name="Jiang X.T."/>
            <person name="Lai R."/>
            <person name="Lang Y.S."/>
            <person name="Liang B."/>
            <person name="Liao S.G."/>
            <person name="Mu D."/>
            <person name="Ma Y.Y."/>
            <person name="Niu Y.Y."/>
            <person name="Sun X.Q."/>
            <person name="Xia J.Q."/>
            <person name="Xiao J."/>
            <person name="Xiong Z.Q."/>
            <person name="Xu L."/>
            <person name="Yang L."/>
            <person name="Zhang Y."/>
            <person name="Zhao W."/>
            <person name="Zhao X.D."/>
            <person name="Zheng Y.T."/>
            <person name="Zhou J.M."/>
            <person name="Zhu Y.B."/>
            <person name="Zhang G.J."/>
            <person name="Wang J."/>
            <person name="Yao Y.G."/>
        </authorList>
    </citation>
    <scope>NUCLEOTIDE SEQUENCE [LARGE SCALE GENOMIC DNA]</scope>
</reference>
<evidence type="ECO:0000256" key="1">
    <source>
        <dbReference type="ARBA" id="ARBA00022884"/>
    </source>
</evidence>
<organism evidence="5 6">
    <name type="scientific">Tupaia chinensis</name>
    <name type="common">Chinese tree shrew</name>
    <name type="synonym">Tupaia belangeri chinensis</name>
    <dbReference type="NCBI Taxonomy" id="246437"/>
    <lineage>
        <taxon>Eukaryota</taxon>
        <taxon>Metazoa</taxon>
        <taxon>Chordata</taxon>
        <taxon>Craniata</taxon>
        <taxon>Vertebrata</taxon>
        <taxon>Euteleostomi</taxon>
        <taxon>Mammalia</taxon>
        <taxon>Eutheria</taxon>
        <taxon>Euarchontoglires</taxon>
        <taxon>Scandentia</taxon>
        <taxon>Tupaiidae</taxon>
        <taxon>Tupaia</taxon>
    </lineage>
</organism>
<dbReference type="SMART" id="SM00360">
    <property type="entry name" value="RRM"/>
    <property type="match status" value="1"/>
</dbReference>
<keyword evidence="1 3" id="KW-0694">RNA-binding</keyword>
<evidence type="ECO:0000256" key="3">
    <source>
        <dbReference type="PROSITE-ProRule" id="PRU00176"/>
    </source>
</evidence>
<dbReference type="InterPro" id="IPR012677">
    <property type="entry name" value="Nucleotide-bd_a/b_plait_sf"/>
</dbReference>
<dbReference type="Pfam" id="PF00076">
    <property type="entry name" value="RRM_1"/>
    <property type="match status" value="2"/>
</dbReference>
<evidence type="ECO:0000313" key="5">
    <source>
        <dbReference type="EMBL" id="ELW62306.1"/>
    </source>
</evidence>
<dbReference type="InterPro" id="IPR035979">
    <property type="entry name" value="RBD_domain_sf"/>
</dbReference>
<dbReference type="Gene3D" id="3.30.70.330">
    <property type="match status" value="2"/>
</dbReference>
<gene>
    <name evidence="5" type="ORF">TREES_T100003170</name>
</gene>
<evidence type="ECO:0000259" key="4">
    <source>
        <dbReference type="PROSITE" id="PS50102"/>
    </source>
</evidence>
<dbReference type="AlphaFoldDB" id="L9KHU7"/>
<feature type="domain" description="RRM" evidence="4">
    <location>
        <begin position="1"/>
        <end position="50"/>
    </location>
</feature>
<dbReference type="InterPro" id="IPR050886">
    <property type="entry name" value="RNA-binding_reg"/>
</dbReference>
<dbReference type="PANTHER" id="PTHR48024">
    <property type="entry name" value="GEO13361P1-RELATED"/>
    <property type="match status" value="1"/>
</dbReference>
<accession>L9KHU7</accession>
<protein>
    <submittedName>
        <fullName evidence="5">Nucleolin</fullName>
    </submittedName>
</protein>
<keyword evidence="2" id="KW-0508">mRNA splicing</keyword>
<proteinExistence type="predicted"/>
<dbReference type="GO" id="GO:0003723">
    <property type="term" value="F:RNA binding"/>
    <property type="evidence" value="ECO:0007669"/>
    <property type="project" value="UniProtKB-UniRule"/>
</dbReference>
<name>L9KHU7_TUPCH</name>